<gene>
    <name evidence="1" type="ORF">SCHPADRAFT_105784</name>
</gene>
<organism evidence="1 2">
    <name type="scientific">Schizopora paradoxa</name>
    <dbReference type="NCBI Taxonomy" id="27342"/>
    <lineage>
        <taxon>Eukaryota</taxon>
        <taxon>Fungi</taxon>
        <taxon>Dikarya</taxon>
        <taxon>Basidiomycota</taxon>
        <taxon>Agaricomycotina</taxon>
        <taxon>Agaricomycetes</taxon>
        <taxon>Hymenochaetales</taxon>
        <taxon>Schizoporaceae</taxon>
        <taxon>Schizopora</taxon>
    </lineage>
</organism>
<proteinExistence type="predicted"/>
<keyword evidence="2" id="KW-1185">Reference proteome</keyword>
<evidence type="ECO:0000313" key="1">
    <source>
        <dbReference type="EMBL" id="KLO18676.1"/>
    </source>
</evidence>
<name>A0A0H2SNN4_9AGAM</name>
<sequence>MQKVPSLHENSRTFYSSRSVWLILPNPLKAFPCLPQTTMSTEETTADSTVPQLPIDMFDAIASHLDRPADLLSLAITCKALAQVVLTRHIQYRDVALVQLDAKDEMIWNNLLAHPDRTANVRRLELNLRGCCPGLDGRTFIPSFTQLITLMRRLTYLKVYEPPDSTNIIVHSWELCWKILQSHNSLVTLEITIGRMMMSSQVLGFLQLRNLENVYLEYVSHSRHTGRHDRQTMDKMHELFTAFLIPNHSLVHISLLFPHMSLNIKSLLRDGTFPKLQGLRWSFRITSESAKYIHTFMERHPTIEILHWGVTSRVDAASLVSNTLPMLRGLSGKSNTVSAFLEDRSEAPRPLQSISNIIIDSKFWYSVRPGLDAERILRLEVEQFGCVGDIYRFAKEFPNLVWLRVDLSDMIWDDATQSLRTMKNAEWGHVLVHFPRLRVIRGIDFLEDPELPNENAERLLLLSNLMPNLQFLDHWSSSRHVVRIVRTDGSEDIRWEVTDAYYAEKIGMKQP</sequence>
<protein>
    <recommendedName>
        <fullName evidence="3">F-box domain-containing protein</fullName>
    </recommendedName>
</protein>
<dbReference type="OrthoDB" id="3270296at2759"/>
<evidence type="ECO:0008006" key="3">
    <source>
        <dbReference type="Google" id="ProtNLM"/>
    </source>
</evidence>
<evidence type="ECO:0000313" key="2">
    <source>
        <dbReference type="Proteomes" id="UP000053477"/>
    </source>
</evidence>
<dbReference type="AlphaFoldDB" id="A0A0H2SNN4"/>
<accession>A0A0H2SNN4</accession>
<dbReference type="EMBL" id="KQ085892">
    <property type="protein sequence ID" value="KLO18676.1"/>
    <property type="molecule type" value="Genomic_DNA"/>
</dbReference>
<dbReference type="InParanoid" id="A0A0H2SNN4"/>
<dbReference type="STRING" id="27342.A0A0H2SNN4"/>
<dbReference type="Proteomes" id="UP000053477">
    <property type="component" value="Unassembled WGS sequence"/>
</dbReference>
<reference evidence="1 2" key="1">
    <citation type="submission" date="2015-04" db="EMBL/GenBank/DDBJ databases">
        <title>Complete genome sequence of Schizopora paradoxa KUC8140, a cosmopolitan wood degrader in East Asia.</title>
        <authorList>
            <consortium name="DOE Joint Genome Institute"/>
            <person name="Min B."/>
            <person name="Park H."/>
            <person name="Jang Y."/>
            <person name="Kim J.-J."/>
            <person name="Kim K.H."/>
            <person name="Pangilinan J."/>
            <person name="Lipzen A."/>
            <person name="Riley R."/>
            <person name="Grigoriev I.V."/>
            <person name="Spatafora J.W."/>
            <person name="Choi I.-G."/>
        </authorList>
    </citation>
    <scope>NUCLEOTIDE SEQUENCE [LARGE SCALE GENOMIC DNA]</scope>
    <source>
        <strain evidence="1 2">KUC8140</strain>
    </source>
</reference>